<evidence type="ECO:0000256" key="8">
    <source>
        <dbReference type="PROSITE-ProRule" id="PRU00035"/>
    </source>
</evidence>
<feature type="region of interest" description="Disordered" evidence="9">
    <location>
        <begin position="382"/>
        <end position="402"/>
    </location>
</feature>
<evidence type="ECO:0000313" key="11">
    <source>
        <dbReference type="EMBL" id="EMF13597.1"/>
    </source>
</evidence>
<keyword evidence="5 8" id="KW-0103">Bromodomain</keyword>
<dbReference type="EMBL" id="KB456263">
    <property type="protein sequence ID" value="EMF13597.1"/>
    <property type="molecule type" value="Genomic_DNA"/>
</dbReference>
<dbReference type="PRINTS" id="PR00503">
    <property type="entry name" value="BROMODOMAIN"/>
</dbReference>
<name>M3B1D1_SPHMS</name>
<dbReference type="OMA" id="LWTNAYF"/>
<comment type="subcellular location">
    <subcellularLocation>
        <location evidence="1">Nucleus</location>
    </subcellularLocation>
</comment>
<feature type="compositionally biased region" description="Basic and acidic residues" evidence="9">
    <location>
        <begin position="225"/>
        <end position="242"/>
    </location>
</feature>
<keyword evidence="3" id="KW-0156">Chromatin regulator</keyword>
<protein>
    <submittedName>
        <fullName evidence="11">Bromodomain-domain-containing protein</fullName>
    </submittedName>
</protein>
<feature type="region of interest" description="Disordered" evidence="9">
    <location>
        <begin position="456"/>
        <end position="518"/>
    </location>
</feature>
<dbReference type="GO" id="GO:0006338">
    <property type="term" value="P:chromatin remodeling"/>
    <property type="evidence" value="ECO:0007669"/>
    <property type="project" value="InterPro"/>
</dbReference>
<dbReference type="RefSeq" id="XP_016761718.1">
    <property type="nucleotide sequence ID" value="XM_016905182.1"/>
</dbReference>
<evidence type="ECO:0000256" key="4">
    <source>
        <dbReference type="ARBA" id="ARBA00023015"/>
    </source>
</evidence>
<sequence length="682" mass="74448">MDSSRKRKAQALSATPTTNEGSATKKIKLLNSNPKPSADRSVLAIGTKLIAQLGNATDKTGRPITDAFLELPPKDELPDYYQVIGLPISIGIIEEKLRANAYPTVSALESDFKRMIQNAKDYNEPKSEIYEDAERIRKLIYNYMKLNNPAYQDSSYSAVATPVPGRTTKITLTNGGHHAQPAHATQSKLTKTPTPAPPPAPAVVKDERASKDDSSKLRLSLGPRAVEKASEKHSEPPSDRKSSMAPSAVDKDEDESMDFTGKSFQEAQDMIVAEMIRYTDDEGLEIFTPFVYLPSRKLEDYYRFIRHPVSLKSVQKRIRGQHGRDPPTGISDFKTWDAFEQEVSFIWRNARDYNQDGSAIHELAGELEAHFKSRLAEAKELVKEPQSTRIKLGGPQPQTKSGIALSLSQQPRASPGPSTTVDSDAPAHQRNMVTAGVNGSSSQPIARPAANLNGFARQSSQGPIRPPSSGQAGSPVKNEKLATMSPAPRVGAPATPQPTTNGMMPPPMTRAPSGNSFAAQAVPPVNSYSYTAPSLLPPTAIRAYPASEALLPLVTLHTHPHLKVAKPFSTEVTPHASLSQNSATITLPAAHFFLQIQPTISREVALNRAYKIFVTMNGTRLTQRDTTYHQDSGRRTHSYDGNLAHGVNRIEIEVAAEKTKDHGDGKRLDIEKVTVFANLTRP</sequence>
<dbReference type="InterPro" id="IPR054551">
    <property type="entry name" value="RSC4_Ig-like"/>
</dbReference>
<dbReference type="HOGENOM" id="CLU_012767_0_0_1"/>
<evidence type="ECO:0000256" key="1">
    <source>
        <dbReference type="ARBA" id="ARBA00004123"/>
    </source>
</evidence>
<dbReference type="Gene3D" id="1.20.920.10">
    <property type="entry name" value="Bromodomain-like"/>
    <property type="match status" value="2"/>
</dbReference>
<evidence type="ECO:0000256" key="5">
    <source>
        <dbReference type="ARBA" id="ARBA00023117"/>
    </source>
</evidence>
<feature type="domain" description="Bromo" evidence="10">
    <location>
        <begin position="60"/>
        <end position="130"/>
    </location>
</feature>
<dbReference type="GO" id="GO:0003682">
    <property type="term" value="F:chromatin binding"/>
    <property type="evidence" value="ECO:0007669"/>
    <property type="project" value="TreeGrafter"/>
</dbReference>
<dbReference type="GeneID" id="27902319"/>
<keyword evidence="6" id="KW-0804">Transcription</keyword>
<feature type="region of interest" description="Disordered" evidence="9">
    <location>
        <begin position="167"/>
        <end position="257"/>
    </location>
</feature>
<dbReference type="PANTHER" id="PTHR16062:SF19">
    <property type="entry name" value="PROTEIN POLYBROMO-1"/>
    <property type="match status" value="1"/>
</dbReference>
<dbReference type="CDD" id="cd04369">
    <property type="entry name" value="Bromodomain"/>
    <property type="match status" value="2"/>
</dbReference>
<organism evidence="11 12">
    <name type="scientific">Sphaerulina musiva (strain SO2202)</name>
    <name type="common">Poplar stem canker fungus</name>
    <name type="synonym">Septoria musiva</name>
    <dbReference type="NCBI Taxonomy" id="692275"/>
    <lineage>
        <taxon>Eukaryota</taxon>
        <taxon>Fungi</taxon>
        <taxon>Dikarya</taxon>
        <taxon>Ascomycota</taxon>
        <taxon>Pezizomycotina</taxon>
        <taxon>Dothideomycetes</taxon>
        <taxon>Dothideomycetidae</taxon>
        <taxon>Mycosphaerellales</taxon>
        <taxon>Mycosphaerellaceae</taxon>
        <taxon>Sphaerulina</taxon>
    </lineage>
</organism>
<evidence type="ECO:0000256" key="6">
    <source>
        <dbReference type="ARBA" id="ARBA00023163"/>
    </source>
</evidence>
<dbReference type="InterPro" id="IPR037382">
    <property type="entry name" value="Rsc/polybromo"/>
</dbReference>
<reference evidence="11 12" key="1">
    <citation type="journal article" date="2012" name="PLoS Pathog.">
        <title>Diverse lifestyles and strategies of plant pathogenesis encoded in the genomes of eighteen Dothideomycetes fungi.</title>
        <authorList>
            <person name="Ohm R.A."/>
            <person name="Feau N."/>
            <person name="Henrissat B."/>
            <person name="Schoch C.L."/>
            <person name="Horwitz B.A."/>
            <person name="Barry K.W."/>
            <person name="Condon B.J."/>
            <person name="Copeland A.C."/>
            <person name="Dhillon B."/>
            <person name="Glaser F."/>
            <person name="Hesse C.N."/>
            <person name="Kosti I."/>
            <person name="LaButti K."/>
            <person name="Lindquist E.A."/>
            <person name="Lucas S."/>
            <person name="Salamov A.A."/>
            <person name="Bradshaw R.E."/>
            <person name="Ciuffetti L."/>
            <person name="Hamelin R.C."/>
            <person name="Kema G.H.J."/>
            <person name="Lawrence C."/>
            <person name="Scott J.A."/>
            <person name="Spatafora J.W."/>
            <person name="Turgeon B.G."/>
            <person name="de Wit P.J.G.M."/>
            <person name="Zhong S."/>
            <person name="Goodwin S.B."/>
            <person name="Grigoriev I.V."/>
        </authorList>
    </citation>
    <scope>NUCLEOTIDE SEQUENCE [LARGE SCALE GENOMIC DNA]</scope>
    <source>
        <strain evidence="11 12">SO2202</strain>
    </source>
</reference>
<dbReference type="SMART" id="SM00297">
    <property type="entry name" value="BROMO"/>
    <property type="match status" value="2"/>
</dbReference>
<dbReference type="InterPro" id="IPR018359">
    <property type="entry name" value="Bromodomain_CS"/>
</dbReference>
<dbReference type="InterPro" id="IPR001487">
    <property type="entry name" value="Bromodomain"/>
</dbReference>
<dbReference type="PROSITE" id="PS00633">
    <property type="entry name" value="BROMODOMAIN_1"/>
    <property type="match status" value="1"/>
</dbReference>
<dbReference type="Pfam" id="PF00439">
    <property type="entry name" value="Bromodomain"/>
    <property type="match status" value="2"/>
</dbReference>
<evidence type="ECO:0000256" key="2">
    <source>
        <dbReference type="ARBA" id="ARBA00022737"/>
    </source>
</evidence>
<feature type="domain" description="Bromo" evidence="10">
    <location>
        <begin position="282"/>
        <end position="361"/>
    </location>
</feature>
<dbReference type="eggNOG" id="KOG0386">
    <property type="taxonomic scope" value="Eukaryota"/>
</dbReference>
<feature type="compositionally biased region" description="Basic and acidic residues" evidence="9">
    <location>
        <begin position="204"/>
        <end position="216"/>
    </location>
</feature>
<dbReference type="SUPFAM" id="SSF47370">
    <property type="entry name" value="Bromodomain"/>
    <property type="match status" value="2"/>
</dbReference>
<dbReference type="PANTHER" id="PTHR16062">
    <property type="entry name" value="SWI/SNF-RELATED"/>
    <property type="match status" value="1"/>
</dbReference>
<dbReference type="PROSITE" id="PS50014">
    <property type="entry name" value="BROMODOMAIN_2"/>
    <property type="match status" value="2"/>
</dbReference>
<gene>
    <name evidence="11" type="ORF">SEPMUDRAFT_148843</name>
</gene>
<dbReference type="InterPro" id="IPR036427">
    <property type="entry name" value="Bromodomain-like_sf"/>
</dbReference>
<evidence type="ECO:0000256" key="3">
    <source>
        <dbReference type="ARBA" id="ARBA00022853"/>
    </source>
</evidence>
<evidence type="ECO:0000256" key="7">
    <source>
        <dbReference type="ARBA" id="ARBA00023242"/>
    </source>
</evidence>
<dbReference type="FunFam" id="1.20.920.10:FF:000083">
    <property type="entry name" value="WGS project CABT00000000 data, contig 2.8"/>
    <property type="match status" value="1"/>
</dbReference>
<feature type="compositionally biased region" description="Polar residues" evidence="9">
    <location>
        <begin position="12"/>
        <end position="22"/>
    </location>
</feature>
<feature type="region of interest" description="Disordered" evidence="9">
    <location>
        <begin position="1"/>
        <end position="38"/>
    </location>
</feature>
<dbReference type="GO" id="GO:0016586">
    <property type="term" value="C:RSC-type complex"/>
    <property type="evidence" value="ECO:0007669"/>
    <property type="project" value="InterPro"/>
</dbReference>
<dbReference type="GO" id="GO:0006368">
    <property type="term" value="P:transcription elongation by RNA polymerase II"/>
    <property type="evidence" value="ECO:0007669"/>
    <property type="project" value="TreeGrafter"/>
</dbReference>
<dbReference type="OrthoDB" id="6017at2759"/>
<keyword evidence="2" id="KW-0677">Repeat</keyword>
<evidence type="ECO:0000256" key="9">
    <source>
        <dbReference type="SAM" id="MobiDB-lite"/>
    </source>
</evidence>
<dbReference type="AlphaFoldDB" id="M3B1D1"/>
<keyword evidence="12" id="KW-1185">Reference proteome</keyword>
<dbReference type="Proteomes" id="UP000016931">
    <property type="component" value="Unassembled WGS sequence"/>
</dbReference>
<proteinExistence type="predicted"/>
<keyword evidence="7" id="KW-0539">Nucleus</keyword>
<accession>M3B1D1</accession>
<keyword evidence="4" id="KW-0805">Transcription regulation</keyword>
<evidence type="ECO:0000259" key="10">
    <source>
        <dbReference type="PROSITE" id="PS50014"/>
    </source>
</evidence>
<dbReference type="STRING" id="692275.M3B1D1"/>
<feature type="compositionally biased region" description="Polar residues" evidence="9">
    <location>
        <begin position="456"/>
        <end position="472"/>
    </location>
</feature>
<evidence type="ECO:0000313" key="12">
    <source>
        <dbReference type="Proteomes" id="UP000016931"/>
    </source>
</evidence>
<dbReference type="Pfam" id="PF22994">
    <property type="entry name" value="RSC4_Ig_like"/>
    <property type="match status" value="1"/>
</dbReference>